<dbReference type="Proteomes" id="UP001054811">
    <property type="component" value="Chromosome"/>
</dbReference>
<proteinExistence type="predicted"/>
<dbReference type="RefSeq" id="WP_259611651.1">
    <property type="nucleotide sequence ID" value="NZ_CP091139.2"/>
</dbReference>
<keyword evidence="3" id="KW-1185">Reference proteome</keyword>
<organism evidence="2 3">
    <name type="scientific">Microbacterium elymi</name>
    <dbReference type="NCBI Taxonomy" id="2909587"/>
    <lineage>
        <taxon>Bacteria</taxon>
        <taxon>Bacillati</taxon>
        <taxon>Actinomycetota</taxon>
        <taxon>Actinomycetes</taxon>
        <taxon>Micrococcales</taxon>
        <taxon>Microbacteriaceae</taxon>
        <taxon>Microbacterium</taxon>
    </lineage>
</organism>
<gene>
    <name evidence="2" type="ORF">L2X98_33080</name>
</gene>
<name>A0ABY5NIV1_9MICO</name>
<reference evidence="2" key="1">
    <citation type="submission" date="2022-01" db="EMBL/GenBank/DDBJ databases">
        <title>Microbacterium eymi and Microbacterium rhizovicinus sp. nov., isolated from the rhizospheric soil of Elymus tsukushiensis, a plant native to the Dokdo Islands, Republic of Korea.</title>
        <authorList>
            <person name="Hwang Y.J."/>
        </authorList>
    </citation>
    <scope>NUCLEOTIDE SEQUENCE</scope>
    <source>
        <strain evidence="2">KUDC0405</strain>
    </source>
</reference>
<protein>
    <submittedName>
        <fullName evidence="2">Uncharacterized protein</fullName>
    </submittedName>
</protein>
<dbReference type="EMBL" id="CP091139">
    <property type="protein sequence ID" value="UUT35104.1"/>
    <property type="molecule type" value="Genomic_DNA"/>
</dbReference>
<feature type="region of interest" description="Disordered" evidence="1">
    <location>
        <begin position="1"/>
        <end position="31"/>
    </location>
</feature>
<evidence type="ECO:0000313" key="3">
    <source>
        <dbReference type="Proteomes" id="UP001054811"/>
    </source>
</evidence>
<evidence type="ECO:0000313" key="2">
    <source>
        <dbReference type="EMBL" id="UUT35104.1"/>
    </source>
</evidence>
<sequence length="75" mass="7841">MRSHGMSGWSHAIQARRLPSGDSAGWATKSLPEASEPMMGVSPVVISTMSRTGTPAPAWVSRIASSRSCCTVSPP</sequence>
<evidence type="ECO:0000256" key="1">
    <source>
        <dbReference type="SAM" id="MobiDB-lite"/>
    </source>
</evidence>
<accession>A0ABY5NIV1</accession>